<evidence type="ECO:0000256" key="1">
    <source>
        <dbReference type="SAM" id="MobiDB-lite"/>
    </source>
</evidence>
<dbReference type="InterPro" id="IPR036508">
    <property type="entry name" value="Chitin-bd_dom_sf"/>
</dbReference>
<dbReference type="SUPFAM" id="SSF57625">
    <property type="entry name" value="Invertebrate chitin-binding proteins"/>
    <property type="match status" value="1"/>
</dbReference>
<dbReference type="Proteomes" id="UP001497623">
    <property type="component" value="Unassembled WGS sequence"/>
</dbReference>
<feature type="compositionally biased region" description="Low complexity" evidence="1">
    <location>
        <begin position="1"/>
        <end position="12"/>
    </location>
</feature>
<dbReference type="Gene3D" id="2.170.140.10">
    <property type="entry name" value="Chitin binding domain"/>
    <property type="match status" value="1"/>
</dbReference>
<name>A0AAV2RQJ0_MEGNR</name>
<feature type="domain" description="Chitin-binding type-2" evidence="2">
    <location>
        <begin position="127"/>
        <end position="190"/>
    </location>
</feature>
<organism evidence="3 4">
    <name type="scientific">Meganyctiphanes norvegica</name>
    <name type="common">Northern krill</name>
    <name type="synonym">Thysanopoda norvegica</name>
    <dbReference type="NCBI Taxonomy" id="48144"/>
    <lineage>
        <taxon>Eukaryota</taxon>
        <taxon>Metazoa</taxon>
        <taxon>Ecdysozoa</taxon>
        <taxon>Arthropoda</taxon>
        <taxon>Crustacea</taxon>
        <taxon>Multicrustacea</taxon>
        <taxon>Malacostraca</taxon>
        <taxon>Eumalacostraca</taxon>
        <taxon>Eucarida</taxon>
        <taxon>Euphausiacea</taxon>
        <taxon>Euphausiidae</taxon>
        <taxon>Meganyctiphanes</taxon>
    </lineage>
</organism>
<dbReference type="PANTHER" id="PTHR22933:SF32">
    <property type="entry name" value="MIND THE GAP, ISOFORM E"/>
    <property type="match status" value="1"/>
</dbReference>
<dbReference type="AlphaFoldDB" id="A0AAV2RQJ0"/>
<feature type="region of interest" description="Disordered" evidence="1">
    <location>
        <begin position="1"/>
        <end position="40"/>
    </location>
</feature>
<dbReference type="GO" id="GO:0005576">
    <property type="term" value="C:extracellular region"/>
    <property type="evidence" value="ECO:0007669"/>
    <property type="project" value="InterPro"/>
</dbReference>
<proteinExistence type="predicted"/>
<sequence length="299" mass="33200">RRVSMPAPALFMVPPPPAQRRQSTSQLGSSNIIQTIPGRGQQPTIIITQEPAKPRPTPSVPLPTIGPSFGSLLNMDSNTVADTDHVPSFAAKMFVVREAPEEYHPPGYEAPEIFPKLEQRVEVPRTKFFCEEQKYLPGIYADVQLGCKVFHLCLPAAMGNSMTSFMCPNMTLFDQSIMQCNYWYHVNCERAETHYDANLPMAISYRKINAAQLPLSAVRNMNNVALLSQNSRELTEGSPHLLNHIASKRMGIVDTEGEEVYINDDGIKRQPRMMVQDVEKEVAITSIEAPSAIADSSGQ</sequence>
<keyword evidence="4" id="KW-1185">Reference proteome</keyword>
<reference evidence="3 4" key="1">
    <citation type="submission" date="2024-05" db="EMBL/GenBank/DDBJ databases">
        <authorList>
            <person name="Wallberg A."/>
        </authorList>
    </citation>
    <scope>NUCLEOTIDE SEQUENCE [LARGE SCALE GENOMIC DNA]</scope>
</reference>
<gene>
    <name evidence="3" type="ORF">MNOR_LOCUS26936</name>
</gene>
<dbReference type="EMBL" id="CAXKWB010027595">
    <property type="protein sequence ID" value="CAL4131968.1"/>
    <property type="molecule type" value="Genomic_DNA"/>
</dbReference>
<dbReference type="PANTHER" id="PTHR22933">
    <property type="entry name" value="FI18007P1-RELATED"/>
    <property type="match status" value="1"/>
</dbReference>
<dbReference type="InterPro" id="IPR052976">
    <property type="entry name" value="Scoloptoxin-like"/>
</dbReference>
<evidence type="ECO:0000313" key="4">
    <source>
        <dbReference type="Proteomes" id="UP001497623"/>
    </source>
</evidence>
<protein>
    <recommendedName>
        <fullName evidence="2">Chitin-binding type-2 domain-containing protein</fullName>
    </recommendedName>
</protein>
<accession>A0AAV2RQJ0</accession>
<dbReference type="InterPro" id="IPR002557">
    <property type="entry name" value="Chitin-bd_dom"/>
</dbReference>
<dbReference type="GO" id="GO:0008061">
    <property type="term" value="F:chitin binding"/>
    <property type="evidence" value="ECO:0007669"/>
    <property type="project" value="InterPro"/>
</dbReference>
<dbReference type="Pfam" id="PF01607">
    <property type="entry name" value="CBM_14"/>
    <property type="match status" value="1"/>
</dbReference>
<feature type="compositionally biased region" description="Polar residues" evidence="1">
    <location>
        <begin position="20"/>
        <end position="34"/>
    </location>
</feature>
<evidence type="ECO:0000313" key="3">
    <source>
        <dbReference type="EMBL" id="CAL4131968.1"/>
    </source>
</evidence>
<feature type="non-terminal residue" evidence="3">
    <location>
        <position position="1"/>
    </location>
</feature>
<comment type="caution">
    <text evidence="3">The sequence shown here is derived from an EMBL/GenBank/DDBJ whole genome shotgun (WGS) entry which is preliminary data.</text>
</comment>
<evidence type="ECO:0000259" key="2">
    <source>
        <dbReference type="PROSITE" id="PS50940"/>
    </source>
</evidence>
<dbReference type="PROSITE" id="PS50940">
    <property type="entry name" value="CHIT_BIND_II"/>
    <property type="match status" value="1"/>
</dbReference>